<sequence>MPFWLTLALPASTCDSRCALAWTFERSEEQYLASDIAKRDNGADVGKKWFCLKQSFKVVDEICEVKFTCK</sequence>
<dbReference type="Proteomes" id="UP000245919">
    <property type="component" value="Chromosome"/>
</dbReference>
<proteinExistence type="predicted"/>
<reference evidence="1 2" key="1">
    <citation type="submission" date="2018-03" db="EMBL/GenBank/DDBJ databases">
        <title>Genome sequence of Lactococcus lactis strain 14B4 from almond drupe.</title>
        <authorList>
            <person name="Tran T.D."/>
            <person name="McGarvey J.A."/>
            <person name="Huynh S."/>
            <person name="Parker C.T."/>
        </authorList>
    </citation>
    <scope>NUCLEOTIDE SEQUENCE [LARGE SCALE GENOMIC DNA]</scope>
    <source>
        <strain evidence="1 2">14B4</strain>
    </source>
</reference>
<evidence type="ECO:0000313" key="1">
    <source>
        <dbReference type="EMBL" id="AWN65287.1"/>
    </source>
</evidence>
<gene>
    <name evidence="1" type="ORF">LL14B4_03535</name>
</gene>
<evidence type="ECO:0000313" key="2">
    <source>
        <dbReference type="Proteomes" id="UP000245919"/>
    </source>
</evidence>
<dbReference type="EMBL" id="CP028160">
    <property type="protein sequence ID" value="AWN65287.1"/>
    <property type="molecule type" value="Genomic_DNA"/>
</dbReference>
<protein>
    <submittedName>
        <fullName evidence="1">Uncharacterized protein</fullName>
    </submittedName>
</protein>
<name>A0A2Z3KCX0_LACLL</name>
<accession>A0A2Z3KCX0</accession>
<dbReference type="AlphaFoldDB" id="A0A2Z3KCX0"/>
<organism evidence="1 2">
    <name type="scientific">Lactococcus lactis subsp. lactis</name>
    <name type="common">Streptococcus lactis</name>
    <dbReference type="NCBI Taxonomy" id="1360"/>
    <lineage>
        <taxon>Bacteria</taxon>
        <taxon>Bacillati</taxon>
        <taxon>Bacillota</taxon>
        <taxon>Bacilli</taxon>
        <taxon>Lactobacillales</taxon>
        <taxon>Streptococcaceae</taxon>
        <taxon>Lactococcus</taxon>
    </lineage>
</organism>